<sequence>MKTKKNPEITVTVTINSQIDQAFNYIAPINLTHILRGNAMIPAIVDTSVKEGWNKAGLQRTVYFADGSTSQESLLTVNAPTSFSYKNEHFTSKVLSALLKRLEGEWLFTDLGNNKTKIDWTYRAVPKKFFARLIVKLVLMKAVKTMLNDALAIITNDLETGQLEAGTTWKQNQEQ</sequence>
<dbReference type="Proteomes" id="UP000192276">
    <property type="component" value="Unassembled WGS sequence"/>
</dbReference>
<proteinExistence type="predicted"/>
<evidence type="ECO:0000313" key="1">
    <source>
        <dbReference type="EMBL" id="OQP47998.1"/>
    </source>
</evidence>
<gene>
    <name evidence="1" type="ORF">A4R26_31415</name>
</gene>
<dbReference type="OrthoDB" id="980948at2"/>
<reference evidence="2" key="1">
    <citation type="submission" date="2016-04" db="EMBL/GenBank/DDBJ databases">
        <authorList>
            <person name="Chen L."/>
            <person name="Zhuang W."/>
            <person name="Wang G."/>
        </authorList>
    </citation>
    <scope>NUCLEOTIDE SEQUENCE [LARGE SCALE GENOMIC DNA]</scope>
    <source>
        <strain evidence="2">208</strain>
    </source>
</reference>
<dbReference type="InterPro" id="IPR019587">
    <property type="entry name" value="Polyketide_cyclase/dehydratase"/>
</dbReference>
<comment type="caution">
    <text evidence="1">The sequence shown here is derived from an EMBL/GenBank/DDBJ whole genome shotgun (WGS) entry which is preliminary data.</text>
</comment>
<dbReference type="EMBL" id="LWBP01000234">
    <property type="protein sequence ID" value="OQP47998.1"/>
    <property type="molecule type" value="Genomic_DNA"/>
</dbReference>
<protein>
    <recommendedName>
        <fullName evidence="3">Polyketide cyclase</fullName>
    </recommendedName>
</protein>
<accession>A0A1V9EPB8</accession>
<evidence type="ECO:0000313" key="2">
    <source>
        <dbReference type="Proteomes" id="UP000192276"/>
    </source>
</evidence>
<evidence type="ECO:0008006" key="3">
    <source>
        <dbReference type="Google" id="ProtNLM"/>
    </source>
</evidence>
<dbReference type="RefSeq" id="WP_081170310.1">
    <property type="nucleotide sequence ID" value="NZ_LWBP01000234.1"/>
</dbReference>
<organism evidence="1 2">
    <name type="scientific">Niastella populi</name>
    <dbReference type="NCBI Taxonomy" id="550983"/>
    <lineage>
        <taxon>Bacteria</taxon>
        <taxon>Pseudomonadati</taxon>
        <taxon>Bacteroidota</taxon>
        <taxon>Chitinophagia</taxon>
        <taxon>Chitinophagales</taxon>
        <taxon>Chitinophagaceae</taxon>
        <taxon>Niastella</taxon>
    </lineage>
</organism>
<dbReference type="Gene3D" id="3.30.530.20">
    <property type="match status" value="1"/>
</dbReference>
<dbReference type="SUPFAM" id="SSF55961">
    <property type="entry name" value="Bet v1-like"/>
    <property type="match status" value="1"/>
</dbReference>
<name>A0A1V9EPB8_9BACT</name>
<dbReference type="Pfam" id="PF10604">
    <property type="entry name" value="Polyketide_cyc2"/>
    <property type="match status" value="1"/>
</dbReference>
<dbReference type="AlphaFoldDB" id="A0A1V9EPB8"/>
<keyword evidence="2" id="KW-1185">Reference proteome</keyword>
<dbReference type="InterPro" id="IPR023393">
    <property type="entry name" value="START-like_dom_sf"/>
</dbReference>
<dbReference type="STRING" id="550983.A4R26_31415"/>